<evidence type="ECO:0000313" key="2">
    <source>
        <dbReference type="Proteomes" id="UP000789525"/>
    </source>
</evidence>
<keyword evidence="2" id="KW-1185">Reference proteome</keyword>
<sequence>ELIVRFLAKKSWNEKNFQVSTKVYAVLTLLAERSSTFGKPSAALAIPHLTEKLGDTKLKKPAADTLMLFGEKTSLSFVFSQAYDPLSKQKAPKVIADATTWMKDALTEFGIAGLSLRPLIGFLQNALKNSNAAVRSSATNTLVTLKLFAGAAVKDFLDDLNPQLMGTIEKEFEKVDGQTAPEPTRTQADVAPVVASGGQSKAADPMEELYPRVDIDRLLVGTTILADSKSDAWKARKEALEKFQGLLEANKRFKPNLGDIGQVLKARVVDQNKAVQALALDIISRIATGINKPFEKYSRLFAVPVATVLADQKAPIRMAAMGTLTAIATACEGIDSLVHGLAAALEAQNPLQRSTLLGWLSDWFKDHPPTSSQDLSEFSTPAVMCLDDRSADVRKAAQNLLPYLIQNVGFDALVKETNPLKPASRSAILPILQALKPANAGLGAPAAGAAPAKPEAAGGASTLAKPRGTGVSRPLSMVAPSTATSRPESRAESEIEQPGSARLPVKSKLTALKKTAPAIVKAEPVVNTNSANPAPFFGSNPDAKKARLAKDVGRWTIEAGPVRKDLAEFLQAQMDNHTSKDLSALLFSQGHNATNDWVSGMTTVAECYTNTLAGDERYGPTNQDMKAILIANSDLSLKYACLRVHENQSNVVGKTLDVAEAVQNLLAADEYRLTDAEAACFLPTFIHKLPKIYPYGRIFQNLLEHGLKSKNAKTRQGSLDELANVLKGAGLSACDPPKAFPIVASMIGDKDASVRKSALSVLRYVEPLCNIGDTDVWYSEAYILEGEKIWSHVGTLSLKDKGQLEERLRRVPTNHPPASPAPQTTVHAPNSRLSLAGARAESPALVSKLARPMSPAVTANGRASPATGRIPQSAAASPSPASRATQGIASPSANRSTQGTVAPVAVGGPARPKSLVPSRLGPARGIPQPSGISRPASTVIKSENAPERATNGHAPQIDADDPDDISLTISHILSHDPVRSVDALKKIQKVLELSPDAGKNDSRYRELADHTEGLIETVTTQMYYVFEHDILDPANFRLAKHLIQTLNAFCDHPLLSESLSVSVLRGLLEELTLRLLITDESNETKVKDLSKFINMILLRLFATGRRITIFRWIVKPFPMNGTTSENRQAKVAELVLKCIWKLARNIPDDLKNQILDPVELFPAIEQFLQSIPPNDWRARATNKIPSGDMPLRTVKVIIQHIVAFDDPSATIVYPYVYRILNARPKEEAAAAAAVSETAPASPIQARSMTPQSTRSSTISRPRQDSTTSRASTQYNQPSGRSTPTSQATIDPDLDDQLNAIWLRASAPDGAMHKDAINDLWNFIKAHPEMKPRVDAMIDGTGGVYMRYIRRALASRQAEDDLRSGTPRSSMARPPSLDMTGQVPSSPVRTPGSPRRSIVGEDESAARMKHFHDMFNYNGRSSIVSNGSSRSSVYDGQHPGVQAHLESLRKRDSMAFNGA</sequence>
<reference evidence="1" key="1">
    <citation type="submission" date="2021-06" db="EMBL/GenBank/DDBJ databases">
        <authorList>
            <person name="Kallberg Y."/>
            <person name="Tangrot J."/>
            <person name="Rosling A."/>
        </authorList>
    </citation>
    <scope>NUCLEOTIDE SEQUENCE</scope>
    <source>
        <strain evidence="1">CL356</strain>
    </source>
</reference>
<dbReference type="Proteomes" id="UP000789525">
    <property type="component" value="Unassembled WGS sequence"/>
</dbReference>
<protein>
    <submittedName>
        <fullName evidence="1">10009_t:CDS:1</fullName>
    </submittedName>
</protein>
<proteinExistence type="predicted"/>
<gene>
    <name evidence="1" type="ORF">ACOLOM_LOCUS7046</name>
</gene>
<organism evidence="1 2">
    <name type="scientific">Acaulospora colombiana</name>
    <dbReference type="NCBI Taxonomy" id="27376"/>
    <lineage>
        <taxon>Eukaryota</taxon>
        <taxon>Fungi</taxon>
        <taxon>Fungi incertae sedis</taxon>
        <taxon>Mucoromycota</taxon>
        <taxon>Glomeromycotina</taxon>
        <taxon>Glomeromycetes</taxon>
        <taxon>Diversisporales</taxon>
        <taxon>Acaulosporaceae</taxon>
        <taxon>Acaulospora</taxon>
    </lineage>
</organism>
<dbReference type="EMBL" id="CAJVPT010015472">
    <property type="protein sequence ID" value="CAG8611966.1"/>
    <property type="molecule type" value="Genomic_DNA"/>
</dbReference>
<accession>A0ACA9N1I3</accession>
<feature type="non-terminal residue" evidence="1">
    <location>
        <position position="1"/>
    </location>
</feature>
<comment type="caution">
    <text evidence="1">The sequence shown here is derived from an EMBL/GenBank/DDBJ whole genome shotgun (WGS) entry which is preliminary data.</text>
</comment>
<evidence type="ECO:0000313" key="1">
    <source>
        <dbReference type="EMBL" id="CAG8611966.1"/>
    </source>
</evidence>
<name>A0ACA9N1I3_9GLOM</name>